<evidence type="ECO:0000256" key="2">
    <source>
        <dbReference type="ARBA" id="ARBA00022475"/>
    </source>
</evidence>
<feature type="site" description="Interaction with DNA" evidence="7">
    <location>
        <position position="74"/>
    </location>
</feature>
<comment type="catalytic activity">
    <reaction evidence="1 7 8">
        <text>ATP-dependent breakage, passage and rejoining of double-stranded DNA.</text>
        <dbReference type="EC" id="5.6.2.2"/>
    </reaction>
</comment>
<dbReference type="Gene3D" id="3.30.1360.40">
    <property type="match status" value="1"/>
</dbReference>
<evidence type="ECO:0000256" key="4">
    <source>
        <dbReference type="ARBA" id="ARBA00023125"/>
    </source>
</evidence>
<evidence type="ECO:0000256" key="8">
    <source>
        <dbReference type="PROSITE-ProRule" id="PRU01384"/>
    </source>
</evidence>
<keyword evidence="2 7" id="KW-1003">Cell membrane</keyword>
<dbReference type="RefSeq" id="WP_243913374.1">
    <property type="nucleotide sequence ID" value="NZ_JAAECY010000006.1"/>
</dbReference>
<dbReference type="Pfam" id="PF03989">
    <property type="entry name" value="DNA_gyraseA_C"/>
    <property type="match status" value="4"/>
</dbReference>
<dbReference type="Pfam" id="PF00521">
    <property type="entry name" value="DNA_topoisoIV"/>
    <property type="match status" value="1"/>
</dbReference>
<organism evidence="10 11">
    <name type="scientific">Pseudolactococcus paracarnosus</name>
    <dbReference type="NCBI Taxonomy" id="2749962"/>
    <lineage>
        <taxon>Bacteria</taxon>
        <taxon>Bacillati</taxon>
        <taxon>Bacillota</taxon>
        <taxon>Bacilli</taxon>
        <taxon>Lactobacillales</taxon>
        <taxon>Streptococcaceae</taxon>
        <taxon>Pseudolactococcus</taxon>
    </lineage>
</organism>
<feature type="active site" description="O-(5'-phospho-DNA)-tyrosine intermediate" evidence="7 8">
    <location>
        <position position="118"/>
    </location>
</feature>
<keyword evidence="3 7" id="KW-0799">Topoisomerase</keyword>
<dbReference type="Proteomes" id="UP001522462">
    <property type="component" value="Unassembled WGS sequence"/>
</dbReference>
<feature type="domain" description="Topo IIA-type catalytic" evidence="9">
    <location>
        <begin position="30"/>
        <end position="496"/>
    </location>
</feature>
<name>A0ABT0AJ02_9LACT</name>
<evidence type="ECO:0000313" key="10">
    <source>
        <dbReference type="EMBL" id="MCJ1976506.1"/>
    </source>
</evidence>
<feature type="site" description="Interaction with DNA" evidence="7">
    <location>
        <position position="76"/>
    </location>
</feature>
<feature type="site" description="Transition state stabilizer" evidence="7">
    <location>
        <position position="117"/>
    </location>
</feature>
<sequence length="815" mass="91599">MSNVQKLSLEEIMGDRFGRYSKYIIQERALPDIRDGLKPVQRRILYSMNKDGNTFEKGYRKSAKSVGNIMGNYHPHGDSSIYDAMVRLSQDWKMGQVLVEMHGNNGSMDGDPPAAMRYTEARLSEISTYLLQDINKNTVPFAWNFDDTEKEPTVLPASFPNLLVNGSTGISAGYATDIPTHNLGEVIDATVYMIDHPAATVDKLMDFLPGPDFPTGAIIQGKSEIKRAYETGKGKVVVRSKTAIEELKGGKKEIVVTEIPYELNKATLVKKIDDVRVNAKVAGIAEVRDESDRDGLRIAIELKKDADAELILNYLLKYTDLQVNYNFNMVAIDHATPQQVGIIPILSSYIQHKREIIRSRSLFDREKAEKRLHIVEGLIRVLSILDEVIALIRASDNKADARENLMASYDFSEAQAEAIVTLQLYRLTNTDVVTLQSEEAELKERILTLSAIINDEKTMFNVMKRELREVKKKFDQPRKSVLVDEVVTIEVEAASLIVKEETIVSVTRSGYVKRTTPRSFGASKLTEIGKREDDVLLFHQPALTTQHLLMFTTLGNVIYRPIHELDDVKWKDIGTHCSSLVNNFSQDEAILFAYILDDFETVTSQLLITTKFGLIKQVQLSDFRPWRTYRSKSLQFAKFKQADDVVIGLEFAQNLDIMLVTYNGYALRFPSTDVPLVGPKAAGVKAMNLKDADFIVASYFVSTDSFYVLTQRGALKRVKFNDLPAKSRAGRGLQILRELKKAPHKVVSSGTIKNSYGGDLFAEADQEMQVLQVISNTDTLFEINLPDLNILERTSNGSFIFDEAKELGVKSSKIK</sequence>
<dbReference type="InterPro" id="IPR002205">
    <property type="entry name" value="Topo_IIA_dom_A"/>
</dbReference>
<keyword evidence="11" id="KW-1185">Reference proteome</keyword>
<evidence type="ECO:0000256" key="5">
    <source>
        <dbReference type="ARBA" id="ARBA00023136"/>
    </source>
</evidence>
<dbReference type="SMART" id="SM00434">
    <property type="entry name" value="TOP4c"/>
    <property type="match status" value="1"/>
</dbReference>
<dbReference type="NCBIfam" id="TIGR01061">
    <property type="entry name" value="parC_Gpos"/>
    <property type="match status" value="1"/>
</dbReference>
<dbReference type="InterPro" id="IPR005741">
    <property type="entry name" value="TopoIV_A_Gpos"/>
</dbReference>
<dbReference type="InterPro" id="IPR013757">
    <property type="entry name" value="Topo_IIA_A_a_sf"/>
</dbReference>
<dbReference type="InterPro" id="IPR035516">
    <property type="entry name" value="Gyrase/topoIV_suA_C"/>
</dbReference>
<evidence type="ECO:0000256" key="7">
    <source>
        <dbReference type="HAMAP-Rule" id="MF_00937"/>
    </source>
</evidence>
<dbReference type="EC" id="5.6.2.2" evidence="7"/>
<feature type="site" description="Interaction with DNA" evidence="7">
    <location>
        <position position="93"/>
    </location>
</feature>
<dbReference type="PANTHER" id="PTHR43493">
    <property type="entry name" value="DNA GYRASE/TOPOISOMERASE SUBUNIT A"/>
    <property type="match status" value="1"/>
</dbReference>
<dbReference type="Gene3D" id="1.10.268.10">
    <property type="entry name" value="Topoisomerase, domain 3"/>
    <property type="match status" value="1"/>
</dbReference>
<dbReference type="PROSITE" id="PS52040">
    <property type="entry name" value="TOPO_IIA"/>
    <property type="match status" value="1"/>
</dbReference>
<dbReference type="HAMAP" id="MF_00937">
    <property type="entry name" value="ParC_type2"/>
    <property type="match status" value="1"/>
</dbReference>
<evidence type="ECO:0000259" key="9">
    <source>
        <dbReference type="PROSITE" id="PS52040"/>
    </source>
</evidence>
<dbReference type="PANTHER" id="PTHR43493:SF9">
    <property type="entry name" value="DNA TOPOISOMERASE 4 SUBUNIT A"/>
    <property type="match status" value="1"/>
</dbReference>
<comment type="subunit">
    <text evidence="7">Heterotetramer composed of ParC and ParE.</text>
</comment>
<evidence type="ECO:0000256" key="3">
    <source>
        <dbReference type="ARBA" id="ARBA00023029"/>
    </source>
</evidence>
<protein>
    <recommendedName>
        <fullName evidence="7">DNA topoisomerase 4 subunit A</fullName>
        <ecNumber evidence="7">5.6.2.2</ecNumber>
    </recommendedName>
    <alternativeName>
        <fullName evidence="7">Topoisomerase IV subunit A</fullName>
    </alternativeName>
</protein>
<comment type="subcellular location">
    <subcellularLocation>
        <location evidence="7">Cell membrane</location>
        <topology evidence="7">Peripheral membrane protein</topology>
    </subcellularLocation>
</comment>
<dbReference type="InterPro" id="IPR006691">
    <property type="entry name" value="GyrA/parC_rep"/>
</dbReference>
<dbReference type="InterPro" id="IPR013758">
    <property type="entry name" value="Topo_IIA_A/C_ab"/>
</dbReference>
<comment type="function">
    <text evidence="7">Topoisomerase IV is essential for chromosome segregation. It relaxes supercoiled DNA. Performs the decatenation events required during the replication of a circular DNA molecule.</text>
</comment>
<dbReference type="Gene3D" id="2.120.10.90">
    <property type="entry name" value="DNA gyrase/topoisomerase IV, subunit A, C-terminal"/>
    <property type="match status" value="1"/>
</dbReference>
<dbReference type="CDD" id="cd00187">
    <property type="entry name" value="TOP4c"/>
    <property type="match status" value="1"/>
</dbReference>
<dbReference type="SUPFAM" id="SSF56719">
    <property type="entry name" value="Type II DNA topoisomerase"/>
    <property type="match status" value="1"/>
</dbReference>
<dbReference type="InterPro" id="IPR013760">
    <property type="entry name" value="Topo_IIA-like_dom_sf"/>
</dbReference>
<comment type="caution">
    <text evidence="10">The sequence shown here is derived from an EMBL/GenBank/DDBJ whole genome shotgun (WGS) entry which is preliminary data.</text>
</comment>
<evidence type="ECO:0000313" key="11">
    <source>
        <dbReference type="Proteomes" id="UP001522462"/>
    </source>
</evidence>
<accession>A0ABT0AJ02</accession>
<dbReference type="Gene3D" id="3.90.199.10">
    <property type="entry name" value="Topoisomerase II, domain 5"/>
    <property type="match status" value="1"/>
</dbReference>
<comment type="similarity">
    <text evidence="7">Belongs to the type II topoisomerase GyrA/ParC subunit family. ParC type 2 subfamily.</text>
</comment>
<keyword evidence="6 7" id="KW-0413">Isomerase</keyword>
<dbReference type="NCBIfam" id="NF004044">
    <property type="entry name" value="PRK05561.1"/>
    <property type="match status" value="1"/>
</dbReference>
<dbReference type="InterPro" id="IPR050220">
    <property type="entry name" value="Type_II_DNA_Topoisomerases"/>
</dbReference>
<gene>
    <name evidence="7 10" type="primary">parC</name>
    <name evidence="10" type="ORF">GYN19_00845</name>
</gene>
<evidence type="ECO:0000256" key="6">
    <source>
        <dbReference type="ARBA" id="ARBA00023235"/>
    </source>
</evidence>
<dbReference type="EMBL" id="JAAEDA010000001">
    <property type="protein sequence ID" value="MCJ1976506.1"/>
    <property type="molecule type" value="Genomic_DNA"/>
</dbReference>
<proteinExistence type="inferred from homology"/>
<keyword evidence="5 7" id="KW-0472">Membrane</keyword>
<feature type="site" description="Interaction with DNA" evidence="7">
    <location>
        <position position="38"/>
    </location>
</feature>
<keyword evidence="4 7" id="KW-0238">DNA-binding</keyword>
<feature type="site" description="Interaction with DNA" evidence="7">
    <location>
        <position position="87"/>
    </location>
</feature>
<reference evidence="10 11" key="1">
    <citation type="journal article" date="2022" name="Microbiol. Res.">
        <title>Comparative genome analysis, predicted lifestyle and antimicrobial strategies of Lactococcus carnosus and Lactococcus paracarnosus isolated from meat.</title>
        <authorList>
            <person name="Werum V."/>
            <person name="Ehrmann M."/>
            <person name="Vogel R."/>
            <person name="Hilgarth M."/>
        </authorList>
    </citation>
    <scope>NUCLEOTIDE SEQUENCE [LARGE SCALE GENOMIC DNA]</scope>
    <source>
        <strain evidence="10 11">TMW21897</strain>
    </source>
</reference>
<evidence type="ECO:0000256" key="1">
    <source>
        <dbReference type="ARBA" id="ARBA00000185"/>
    </source>
</evidence>
<dbReference type="SUPFAM" id="SSF101904">
    <property type="entry name" value="GyrA/ParC C-terminal domain-like"/>
    <property type="match status" value="1"/>
</dbReference>